<sequence length="93" mass="10337">MAKHINDEMSDVEKHTLKIMQSKDAKRCPHCQMVVEKDGGCNSMFCGGCHKYFNWASAASAIAGAKKPEVHFIRTLPHYTNYGPYTCEADGVV</sequence>
<name>A0A9Q9DUV0_CURCL</name>
<dbReference type="AlphaFoldDB" id="A0A9Q9DUV0"/>
<dbReference type="SUPFAM" id="SSF57850">
    <property type="entry name" value="RING/U-box"/>
    <property type="match status" value="1"/>
</dbReference>
<dbReference type="VEuPathDB" id="FungiDB:yc1106_07471"/>
<keyword evidence="2" id="KW-1185">Reference proteome</keyword>
<proteinExistence type="predicted"/>
<dbReference type="Proteomes" id="UP001056012">
    <property type="component" value="Chromosome 5"/>
</dbReference>
<reference evidence="1" key="1">
    <citation type="submission" date="2021-12" db="EMBL/GenBank/DDBJ databases">
        <title>Curvularia clavata genome.</title>
        <authorList>
            <person name="Cao Y."/>
        </authorList>
    </citation>
    <scope>NUCLEOTIDE SEQUENCE</scope>
    <source>
        <strain evidence="1">Yc1106</strain>
    </source>
</reference>
<protein>
    <submittedName>
        <fullName evidence="1">Uncharacterized protein</fullName>
    </submittedName>
</protein>
<dbReference type="OrthoDB" id="1431934at2759"/>
<evidence type="ECO:0000313" key="1">
    <source>
        <dbReference type="EMBL" id="USP80197.1"/>
    </source>
</evidence>
<gene>
    <name evidence="1" type="ORF">yc1106_07471</name>
</gene>
<dbReference type="Gene3D" id="1.20.120.1750">
    <property type="match status" value="1"/>
</dbReference>
<evidence type="ECO:0000313" key="2">
    <source>
        <dbReference type="Proteomes" id="UP001056012"/>
    </source>
</evidence>
<dbReference type="EMBL" id="CP089278">
    <property type="protein sequence ID" value="USP80197.1"/>
    <property type="molecule type" value="Genomic_DNA"/>
</dbReference>
<accession>A0A9Q9DUV0</accession>
<organism evidence="1 2">
    <name type="scientific">Curvularia clavata</name>
    <dbReference type="NCBI Taxonomy" id="95742"/>
    <lineage>
        <taxon>Eukaryota</taxon>
        <taxon>Fungi</taxon>
        <taxon>Dikarya</taxon>
        <taxon>Ascomycota</taxon>
        <taxon>Pezizomycotina</taxon>
        <taxon>Dothideomycetes</taxon>
        <taxon>Pleosporomycetidae</taxon>
        <taxon>Pleosporales</taxon>
        <taxon>Pleosporineae</taxon>
        <taxon>Pleosporaceae</taxon>
        <taxon>Curvularia</taxon>
    </lineage>
</organism>